<dbReference type="GO" id="GO:0003723">
    <property type="term" value="F:RNA binding"/>
    <property type="evidence" value="ECO:0007669"/>
    <property type="project" value="TreeGrafter"/>
</dbReference>
<dbReference type="AlphaFoldDB" id="A0A8C5KYY5"/>
<organism evidence="7 8">
    <name type="scientific">Jaculus jaculus</name>
    <name type="common">Lesser Egyptian jerboa</name>
    <dbReference type="NCBI Taxonomy" id="51337"/>
    <lineage>
        <taxon>Eukaryota</taxon>
        <taxon>Metazoa</taxon>
        <taxon>Chordata</taxon>
        <taxon>Craniata</taxon>
        <taxon>Vertebrata</taxon>
        <taxon>Euteleostomi</taxon>
        <taxon>Mammalia</taxon>
        <taxon>Eutheria</taxon>
        <taxon>Euarchontoglires</taxon>
        <taxon>Glires</taxon>
        <taxon>Rodentia</taxon>
        <taxon>Myomorpha</taxon>
        <taxon>Dipodoidea</taxon>
        <taxon>Dipodidae</taxon>
        <taxon>Dipodinae</taxon>
        <taxon>Jaculus</taxon>
    </lineage>
</organism>
<dbReference type="SUPFAM" id="SSF53927">
    <property type="entry name" value="Cytidine deaminase-like"/>
    <property type="match status" value="1"/>
</dbReference>
<proteinExistence type="inferred from homology"/>
<keyword evidence="8" id="KW-1185">Reference proteome</keyword>
<dbReference type="PANTHER" id="PTHR13857">
    <property type="entry name" value="MRNA EDITING ENZYME"/>
    <property type="match status" value="1"/>
</dbReference>
<dbReference type="GO" id="GO:0004126">
    <property type="term" value="F:cytidine deaminase activity"/>
    <property type="evidence" value="ECO:0007669"/>
    <property type="project" value="TreeGrafter"/>
</dbReference>
<dbReference type="PROSITE" id="PS00903">
    <property type="entry name" value="CYT_DCMP_DEAMINASES_1"/>
    <property type="match status" value="1"/>
</dbReference>
<dbReference type="GO" id="GO:0008270">
    <property type="term" value="F:zinc ion binding"/>
    <property type="evidence" value="ECO:0007669"/>
    <property type="project" value="InterPro"/>
</dbReference>
<comment type="similarity">
    <text evidence="2">Belongs to the cytidine and deoxycytidylate deaminase family.</text>
</comment>
<dbReference type="Pfam" id="PF18772">
    <property type="entry name" value="APOBEC2"/>
    <property type="match status" value="1"/>
</dbReference>
<dbReference type="GO" id="GO:0016554">
    <property type="term" value="P:cytidine to uridine editing"/>
    <property type="evidence" value="ECO:0007669"/>
    <property type="project" value="TreeGrafter"/>
</dbReference>
<dbReference type="Gene3D" id="3.40.140.10">
    <property type="entry name" value="Cytidine Deaminase, domain 2"/>
    <property type="match status" value="2"/>
</dbReference>
<dbReference type="GO" id="GO:0005634">
    <property type="term" value="C:nucleus"/>
    <property type="evidence" value="ECO:0007669"/>
    <property type="project" value="TreeGrafter"/>
</dbReference>
<dbReference type="InterPro" id="IPR016193">
    <property type="entry name" value="Cytidine_deaminase-like"/>
</dbReference>
<keyword evidence="4" id="KW-0378">Hydrolase</keyword>
<dbReference type="InterPro" id="IPR002125">
    <property type="entry name" value="CMP_dCMP_dom"/>
</dbReference>
<accession>A0A8C5KYY5</accession>
<evidence type="ECO:0000256" key="5">
    <source>
        <dbReference type="ARBA" id="ARBA00022833"/>
    </source>
</evidence>
<dbReference type="InterPro" id="IPR050610">
    <property type="entry name" value="APOBEC_Cyt_Deaminase"/>
</dbReference>
<evidence type="ECO:0000313" key="7">
    <source>
        <dbReference type="Ensembl" id="ENSJJAP00000014377.1"/>
    </source>
</evidence>
<dbReference type="PROSITE" id="PS51747">
    <property type="entry name" value="CYT_DCMP_DEAMINASES_2"/>
    <property type="match status" value="2"/>
</dbReference>
<feature type="domain" description="CMP/dCMP-type deaminase" evidence="6">
    <location>
        <begin position="203"/>
        <end position="322"/>
    </location>
</feature>
<evidence type="ECO:0000256" key="2">
    <source>
        <dbReference type="ARBA" id="ARBA00006576"/>
    </source>
</evidence>
<feature type="domain" description="CMP/dCMP-type deaminase" evidence="6">
    <location>
        <begin position="43"/>
        <end position="147"/>
    </location>
</feature>
<dbReference type="GO" id="GO:0051607">
    <property type="term" value="P:defense response to virus"/>
    <property type="evidence" value="ECO:0007669"/>
    <property type="project" value="TreeGrafter"/>
</dbReference>
<evidence type="ECO:0000259" key="6">
    <source>
        <dbReference type="PROSITE" id="PS51747"/>
    </source>
</evidence>
<protein>
    <recommendedName>
        <fullName evidence="6">CMP/dCMP-type deaminase domain-containing protein</fullName>
    </recommendedName>
</protein>
<keyword evidence="3" id="KW-0479">Metal-binding</keyword>
<name>A0A8C5KYY5_JACJA</name>
<dbReference type="Pfam" id="PF18782">
    <property type="entry name" value="NAD2"/>
    <property type="match status" value="1"/>
</dbReference>
<dbReference type="GO" id="GO:0000932">
    <property type="term" value="C:P-body"/>
    <property type="evidence" value="ECO:0007669"/>
    <property type="project" value="TreeGrafter"/>
</dbReference>
<sequence length="369" mass="43628">MQYQRPGPQARLGPACPGCRQPPPRIRYRTFYFHFENLCYANGRKTTFLCYRVERLAPGLPVYLWKGVFPLKQLHAELCFLYWFHNHILSPNENYRITWYVSWSSCPNCAWEVARFLAAHQNVTLTIHIARLYYFWNDSFKQGLRRLSQERAQLAIMDGQGFQYCWDEFVYNDGKPFRPWRKLNINFNYQDHNLQEILRSLLKEETFLIQFNNKHRAQKPYRRRKTYLCYKLEGPSGSGPLTKGCLQNKKGKHAEARFVDKMRSMQLDHALITCYLTWSPCLDCSQKLAALKRDHPGLTLRIFTSRLYFHWVKKFQEGLRLMFACKIQVAVMEPLRAQEGITGQRLDSSFRLDDITENIGNLQLAPPSF</sequence>
<evidence type="ECO:0000256" key="3">
    <source>
        <dbReference type="ARBA" id="ARBA00022723"/>
    </source>
</evidence>
<comment type="cofactor">
    <cofactor evidence="1">
        <name>Zn(2+)</name>
        <dbReference type="ChEBI" id="CHEBI:29105"/>
    </cofactor>
</comment>
<dbReference type="GO" id="GO:0070383">
    <property type="term" value="P:DNA cytosine deamination"/>
    <property type="evidence" value="ECO:0007669"/>
    <property type="project" value="TreeGrafter"/>
</dbReference>
<dbReference type="PANTHER" id="PTHR13857:SF45">
    <property type="entry name" value="DNA DC-DU-EDITING ENZYME APOBEC-3F"/>
    <property type="match status" value="1"/>
</dbReference>
<dbReference type="OMA" id="RNPMEAT"/>
<evidence type="ECO:0000256" key="1">
    <source>
        <dbReference type="ARBA" id="ARBA00001947"/>
    </source>
</evidence>
<keyword evidence="5" id="KW-0862">Zinc</keyword>
<dbReference type="Ensembl" id="ENSJJAT00000020875.1">
    <property type="protein sequence ID" value="ENSJJAP00000014377.1"/>
    <property type="gene ID" value="ENSJJAG00000016840.1"/>
</dbReference>
<evidence type="ECO:0000313" key="8">
    <source>
        <dbReference type="Proteomes" id="UP000694385"/>
    </source>
</evidence>
<reference evidence="7" key="2">
    <citation type="submission" date="2025-09" db="UniProtKB">
        <authorList>
            <consortium name="Ensembl"/>
        </authorList>
    </citation>
    <scope>IDENTIFICATION</scope>
</reference>
<dbReference type="GO" id="GO:0045869">
    <property type="term" value="P:negative regulation of single stranded viral RNA replication via double stranded DNA intermediate"/>
    <property type="evidence" value="ECO:0007669"/>
    <property type="project" value="TreeGrafter"/>
</dbReference>
<dbReference type="Proteomes" id="UP000694385">
    <property type="component" value="Unassembled WGS sequence"/>
</dbReference>
<reference evidence="7" key="1">
    <citation type="submission" date="2025-08" db="UniProtKB">
        <authorList>
            <consortium name="Ensembl"/>
        </authorList>
    </citation>
    <scope>IDENTIFICATION</scope>
</reference>
<dbReference type="InterPro" id="IPR016192">
    <property type="entry name" value="APOBEC/CMP_deaminase_Zn-bd"/>
</dbReference>
<dbReference type="CDD" id="cd01283">
    <property type="entry name" value="cytidine_deaminase"/>
    <property type="match status" value="2"/>
</dbReference>
<dbReference type="GeneTree" id="ENSGT00940000162772"/>
<evidence type="ECO:0000256" key="4">
    <source>
        <dbReference type="ARBA" id="ARBA00022801"/>
    </source>
</evidence>